<keyword evidence="1" id="KW-0732">Signal</keyword>
<dbReference type="OrthoDB" id="9780507at2"/>
<protein>
    <submittedName>
        <fullName evidence="3">PAP2 superfamily protein</fullName>
    </submittedName>
</protein>
<dbReference type="Gene3D" id="1.20.144.10">
    <property type="entry name" value="Phosphatidic acid phosphatase type 2/haloperoxidase"/>
    <property type="match status" value="1"/>
</dbReference>
<accession>A0A1H9NIA3</accession>
<evidence type="ECO:0000313" key="4">
    <source>
        <dbReference type="Proteomes" id="UP000199766"/>
    </source>
</evidence>
<feature type="signal peptide" evidence="1">
    <location>
        <begin position="1"/>
        <end position="26"/>
    </location>
</feature>
<dbReference type="InterPro" id="IPR000326">
    <property type="entry name" value="PAP2/HPO"/>
</dbReference>
<dbReference type="SUPFAM" id="SSF48317">
    <property type="entry name" value="Acid phosphatase/Vanadium-dependent haloperoxidase"/>
    <property type="match status" value="1"/>
</dbReference>
<keyword evidence="4" id="KW-1185">Reference proteome</keyword>
<feature type="domain" description="Phosphatidic acid phosphatase type 2/haloperoxidase" evidence="2">
    <location>
        <begin position="105"/>
        <end position="191"/>
    </location>
</feature>
<evidence type="ECO:0000256" key="1">
    <source>
        <dbReference type="SAM" id="SignalP"/>
    </source>
</evidence>
<name>A0A1H9NIA3_9BURK</name>
<dbReference type="RefSeq" id="WP_091457496.1">
    <property type="nucleotide sequence ID" value="NZ_FOGD01000007.1"/>
</dbReference>
<gene>
    <name evidence="3" type="ORF">SAMN02982919_02228</name>
</gene>
<dbReference type="InterPro" id="IPR036938">
    <property type="entry name" value="PAP2/HPO_sf"/>
</dbReference>
<feature type="chain" id="PRO_5011680633" evidence="1">
    <location>
        <begin position="27"/>
        <end position="227"/>
    </location>
</feature>
<sequence>MASHHRILAAATVAFTALSASALAQAGCITTGFTPTLPAPPADDWADAQRLKLMQELRTPERVAAIRAEEYDPTPKFWAAAGLQAKDHPELERQITVAQKEAEKITLILKDFYARKRPNTADSSLSTVVSVPWHASYPSGHATQSMLTAFVLGAAVPSAAPALKHLAIDVAHGREIAGLHYASDTQAGFELARQIWDALDAACKPKALPKYHIAEFERDALPQIFQP</sequence>
<dbReference type="EMBL" id="FOGD01000007">
    <property type="protein sequence ID" value="SER35666.1"/>
    <property type="molecule type" value="Genomic_DNA"/>
</dbReference>
<dbReference type="Proteomes" id="UP000199766">
    <property type="component" value="Unassembled WGS sequence"/>
</dbReference>
<dbReference type="STRING" id="180197.SAMN02982919_02228"/>
<proteinExistence type="predicted"/>
<evidence type="ECO:0000259" key="2">
    <source>
        <dbReference type="Pfam" id="PF01569"/>
    </source>
</evidence>
<dbReference type="AlphaFoldDB" id="A0A1H9NIA3"/>
<dbReference type="Pfam" id="PF01569">
    <property type="entry name" value="PAP2"/>
    <property type="match status" value="1"/>
</dbReference>
<reference evidence="3 4" key="1">
    <citation type="submission" date="2016-10" db="EMBL/GenBank/DDBJ databases">
        <authorList>
            <person name="de Groot N.N."/>
        </authorList>
    </citation>
    <scope>NUCLEOTIDE SEQUENCE [LARGE SCALE GENOMIC DNA]</scope>
    <source>
        <strain evidence="3 4">ATCC 35958</strain>
    </source>
</reference>
<organism evidence="3 4">
    <name type="scientific">Giesbergeria anulus</name>
    <dbReference type="NCBI Taxonomy" id="180197"/>
    <lineage>
        <taxon>Bacteria</taxon>
        <taxon>Pseudomonadati</taxon>
        <taxon>Pseudomonadota</taxon>
        <taxon>Betaproteobacteria</taxon>
        <taxon>Burkholderiales</taxon>
        <taxon>Comamonadaceae</taxon>
        <taxon>Giesbergeria</taxon>
    </lineage>
</organism>
<evidence type="ECO:0000313" key="3">
    <source>
        <dbReference type="EMBL" id="SER35666.1"/>
    </source>
</evidence>